<dbReference type="Gene3D" id="2.60.120.10">
    <property type="entry name" value="Jelly Rolls"/>
    <property type="match status" value="1"/>
</dbReference>
<dbReference type="PANTHER" id="PTHR24567">
    <property type="entry name" value="CRP FAMILY TRANSCRIPTIONAL REGULATORY PROTEIN"/>
    <property type="match status" value="1"/>
</dbReference>
<dbReference type="InterPro" id="IPR014710">
    <property type="entry name" value="RmlC-like_jellyroll"/>
</dbReference>
<feature type="domain" description="Cyclic nucleotide-binding" evidence="1">
    <location>
        <begin position="64"/>
        <end position="167"/>
    </location>
</feature>
<gene>
    <name evidence="2" type="ORF">HMPREF0551_1669</name>
</gene>
<dbReference type="PROSITE" id="PS50042">
    <property type="entry name" value="CNMP_BINDING_3"/>
    <property type="match status" value="1"/>
</dbReference>
<keyword evidence="3" id="KW-1185">Reference proteome</keyword>
<sequence>MDQIQDVVTLEPAGEGVRPEQGAGDHVPARCPVAEGLAERRLQSLGSGARFAEELHGLLMRTPLFAGLGHTESRLLGAVMHVYAAQAGQTLITEGDTGDYMMLVMEGQVDVVRRDEHNYPVRIAVARPGQTLGEMSMVDGQRRFASCMAQTECRVAVLTRAALLALLTREPVLGNKVLLKLVSLLSDRLRETSAHLVNCLGRAA</sequence>
<name>E7RYA5_9BURK</name>
<dbReference type="Pfam" id="PF00027">
    <property type="entry name" value="cNMP_binding"/>
    <property type="match status" value="1"/>
</dbReference>
<dbReference type="CDD" id="cd00038">
    <property type="entry name" value="CAP_ED"/>
    <property type="match status" value="1"/>
</dbReference>
<reference evidence="2 3" key="1">
    <citation type="submission" date="2010-12" db="EMBL/GenBank/DDBJ databases">
        <authorList>
            <person name="Muzny D."/>
            <person name="Qin X."/>
            <person name="Deng J."/>
            <person name="Jiang H."/>
            <person name="Liu Y."/>
            <person name="Qu J."/>
            <person name="Song X.-Z."/>
            <person name="Zhang L."/>
            <person name="Thornton R."/>
            <person name="Coyle M."/>
            <person name="Francisco L."/>
            <person name="Jackson L."/>
            <person name="Javaid M."/>
            <person name="Korchina V."/>
            <person name="Kovar C."/>
            <person name="Mata R."/>
            <person name="Mathew T."/>
            <person name="Ngo R."/>
            <person name="Nguyen L."/>
            <person name="Nguyen N."/>
            <person name="Okwuonu G."/>
            <person name="Ongeri F."/>
            <person name="Pham C."/>
            <person name="Simmons D."/>
            <person name="Wilczek-Boney K."/>
            <person name="Hale W."/>
            <person name="Jakkamsetti A."/>
            <person name="Pham P."/>
            <person name="Ruth R."/>
            <person name="San Lucas F."/>
            <person name="Warren J."/>
            <person name="Zhang J."/>
            <person name="Zhao Z."/>
            <person name="Zhou C."/>
            <person name="Zhu D."/>
            <person name="Lee S."/>
            <person name="Bess C."/>
            <person name="Blankenburg K."/>
            <person name="Forbes L."/>
            <person name="Fu Q."/>
            <person name="Gubbala S."/>
            <person name="Hirani K."/>
            <person name="Jayaseelan J.C."/>
            <person name="Lara F."/>
            <person name="Munidasa M."/>
            <person name="Palculict T."/>
            <person name="Patil S."/>
            <person name="Pu L.-L."/>
            <person name="Saada N."/>
            <person name="Tang L."/>
            <person name="Weissenberger G."/>
            <person name="Zhu Y."/>
            <person name="Hemphill L."/>
            <person name="Shang Y."/>
            <person name="Youmans B."/>
            <person name="Ayvaz T."/>
            <person name="Ross M."/>
            <person name="Santibanez J."/>
            <person name="Aqrawi P."/>
            <person name="Gross S."/>
            <person name="Joshi V."/>
            <person name="Fowler G."/>
            <person name="Nazareth L."/>
            <person name="Reid J."/>
            <person name="Worley K."/>
            <person name="Petrosino J."/>
            <person name="Highlander S."/>
            <person name="Gibbs R."/>
        </authorList>
    </citation>
    <scope>NUCLEOTIDE SEQUENCE [LARGE SCALE GENOMIC DNA]</scope>
    <source>
        <strain evidence="2 3">ATCC 51599</strain>
    </source>
</reference>
<dbReference type="InterPro" id="IPR050397">
    <property type="entry name" value="Env_Response_Regulators"/>
</dbReference>
<dbReference type="HOGENOM" id="CLU_075053_16_0_4"/>
<dbReference type="InterPro" id="IPR018490">
    <property type="entry name" value="cNMP-bd_dom_sf"/>
</dbReference>
<dbReference type="InterPro" id="IPR000595">
    <property type="entry name" value="cNMP-bd_dom"/>
</dbReference>
<protein>
    <submittedName>
        <fullName evidence="2">Cyclic nucleotide-binding domain protein</fullName>
    </submittedName>
</protein>
<organism evidence="2 3">
    <name type="scientific">Lautropia mirabilis ATCC 51599</name>
    <dbReference type="NCBI Taxonomy" id="887898"/>
    <lineage>
        <taxon>Bacteria</taxon>
        <taxon>Pseudomonadati</taxon>
        <taxon>Pseudomonadota</taxon>
        <taxon>Betaproteobacteria</taxon>
        <taxon>Burkholderiales</taxon>
        <taxon>Burkholderiaceae</taxon>
        <taxon>Lautropia</taxon>
    </lineage>
</organism>
<dbReference type="PANTHER" id="PTHR24567:SF68">
    <property type="entry name" value="DNA-BINDING TRANSCRIPTIONAL DUAL REGULATOR CRP"/>
    <property type="match status" value="1"/>
</dbReference>
<evidence type="ECO:0000259" key="1">
    <source>
        <dbReference type="PROSITE" id="PS50042"/>
    </source>
</evidence>
<dbReference type="RefSeq" id="WP_005673991.1">
    <property type="nucleotide sequence ID" value="NZ_CP146288.1"/>
</dbReference>
<dbReference type="AlphaFoldDB" id="E7RYA5"/>
<dbReference type="SMART" id="SM00100">
    <property type="entry name" value="cNMP"/>
    <property type="match status" value="1"/>
</dbReference>
<dbReference type="GO" id="GO:0005829">
    <property type="term" value="C:cytosol"/>
    <property type="evidence" value="ECO:0007669"/>
    <property type="project" value="TreeGrafter"/>
</dbReference>
<dbReference type="Proteomes" id="UP000011021">
    <property type="component" value="Unassembled WGS sequence"/>
</dbReference>
<comment type="caution">
    <text evidence="2">The sequence shown here is derived from an EMBL/GenBank/DDBJ whole genome shotgun (WGS) entry which is preliminary data.</text>
</comment>
<dbReference type="GO" id="GO:0003700">
    <property type="term" value="F:DNA-binding transcription factor activity"/>
    <property type="evidence" value="ECO:0007669"/>
    <property type="project" value="TreeGrafter"/>
</dbReference>
<evidence type="ECO:0000313" key="3">
    <source>
        <dbReference type="Proteomes" id="UP000011021"/>
    </source>
</evidence>
<dbReference type="EMBL" id="AEQP01000014">
    <property type="protein sequence ID" value="EFV94604.1"/>
    <property type="molecule type" value="Genomic_DNA"/>
</dbReference>
<dbReference type="InterPro" id="IPR018488">
    <property type="entry name" value="cNMP-bd_CS"/>
</dbReference>
<accession>E7RYA5</accession>
<evidence type="ECO:0000313" key="2">
    <source>
        <dbReference type="EMBL" id="EFV94604.1"/>
    </source>
</evidence>
<proteinExistence type="predicted"/>
<dbReference type="PROSITE" id="PS00888">
    <property type="entry name" value="CNMP_BINDING_1"/>
    <property type="match status" value="1"/>
</dbReference>
<dbReference type="STRING" id="887898.HMPREF0551_1669"/>
<dbReference type="SUPFAM" id="SSF51206">
    <property type="entry name" value="cAMP-binding domain-like"/>
    <property type="match status" value="1"/>
</dbReference>
<dbReference type="eggNOG" id="COG0664">
    <property type="taxonomic scope" value="Bacteria"/>
</dbReference>